<dbReference type="EMBL" id="MU006223">
    <property type="protein sequence ID" value="KAF2827854.1"/>
    <property type="molecule type" value="Genomic_DNA"/>
</dbReference>
<proteinExistence type="predicted"/>
<organism evidence="2 3">
    <name type="scientific">Ophiobolus disseminans</name>
    <dbReference type="NCBI Taxonomy" id="1469910"/>
    <lineage>
        <taxon>Eukaryota</taxon>
        <taxon>Fungi</taxon>
        <taxon>Dikarya</taxon>
        <taxon>Ascomycota</taxon>
        <taxon>Pezizomycotina</taxon>
        <taxon>Dothideomycetes</taxon>
        <taxon>Pleosporomycetidae</taxon>
        <taxon>Pleosporales</taxon>
        <taxon>Pleosporineae</taxon>
        <taxon>Phaeosphaeriaceae</taxon>
        <taxon>Ophiobolus</taxon>
    </lineage>
</organism>
<dbReference type="Proteomes" id="UP000799424">
    <property type="component" value="Unassembled WGS sequence"/>
</dbReference>
<dbReference type="OrthoDB" id="5422351at2759"/>
<feature type="region of interest" description="Disordered" evidence="1">
    <location>
        <begin position="370"/>
        <end position="423"/>
    </location>
</feature>
<gene>
    <name evidence="2" type="ORF">CC86DRAFT_347654</name>
</gene>
<name>A0A6A7A4V1_9PLEO</name>
<accession>A0A6A7A4V1</accession>
<feature type="compositionally biased region" description="Polar residues" evidence="1">
    <location>
        <begin position="398"/>
        <end position="413"/>
    </location>
</feature>
<feature type="compositionally biased region" description="Low complexity" evidence="1">
    <location>
        <begin position="383"/>
        <end position="395"/>
    </location>
</feature>
<evidence type="ECO:0000313" key="2">
    <source>
        <dbReference type="EMBL" id="KAF2827854.1"/>
    </source>
</evidence>
<keyword evidence="3" id="KW-1185">Reference proteome</keyword>
<evidence type="ECO:0000256" key="1">
    <source>
        <dbReference type="SAM" id="MobiDB-lite"/>
    </source>
</evidence>
<feature type="region of interest" description="Disordered" evidence="1">
    <location>
        <begin position="116"/>
        <end position="169"/>
    </location>
</feature>
<evidence type="ECO:0000313" key="3">
    <source>
        <dbReference type="Proteomes" id="UP000799424"/>
    </source>
</evidence>
<dbReference type="AlphaFoldDB" id="A0A6A7A4V1"/>
<dbReference type="PANTHER" id="PTHR40625">
    <property type="entry name" value="GTP-BINDING PROTEIN ESDC-RELATED"/>
    <property type="match status" value="1"/>
</dbReference>
<protein>
    <submittedName>
        <fullName evidence="2">Uncharacterized protein</fullName>
    </submittedName>
</protein>
<dbReference type="PANTHER" id="PTHR40625:SF1">
    <property type="entry name" value="AMP-ACTIVATED PROTEIN KINASE GLYCOGEN-BINDING DOMAIN-CONTAINING PROTEIN"/>
    <property type="match status" value="1"/>
</dbReference>
<sequence length="651" mass="71669">MDNTTLHTFLFHCPAALRTLVLLGSWDNFARPYPLELDARRGRKCWRGIFTFSDIICDGDLGDLALKRDGPLRMGGTYWYYYKVDGEDECHDPSEPSTTFCPLLPGQRLNVLELPSEGHSRSNSAPCDGFTRNPSDRFLNPVPPAPLNLRSPRLGTASAGSSPMPPPSPWVPRSATYPPPDAFLSPDVVRHARSASASPHIASTPMFADFRVLKEKLASKRSASRSRSSSKSQELEIGNPVLVSSTTGDLNLIPLASYRAPLISAPRDAPSTDSSTRSIPTIRREFSPLGSHPVDPIQDSVVERQQTSIERKASVKRRRSHVPSTVIKSEFKLGQGRVRANSADTRRTQHYIFSNDPWLSSPKLEHSFEANTQGSEAVPPLPTLHRPTHTLAPPTISERPTSSHSGGSPSLRLTPSDKDLPELPRYLKPAPLFACNDTSTVELPAAEPLQDEETELEDEDEDHHEVLSDLIMEYEEKPTSHFSTWSNDSMACTCSTPDADAVYSPTFSSLTSNCSDEDSPQRLSLRYSYAAPKPNIPPVLAMLERDLATHEEEPATGLLSPTLPTLDDLRISTFGTDLFNLDIQHADSAPRRQAACFGLGFHYTLPEDDATSKTTLTESTFRPEPSVQRDSSMSHLTGLVEDFGYLGDSVI</sequence>
<reference evidence="2" key="1">
    <citation type="journal article" date="2020" name="Stud. Mycol.">
        <title>101 Dothideomycetes genomes: a test case for predicting lifestyles and emergence of pathogens.</title>
        <authorList>
            <person name="Haridas S."/>
            <person name="Albert R."/>
            <person name="Binder M."/>
            <person name="Bloem J."/>
            <person name="Labutti K."/>
            <person name="Salamov A."/>
            <person name="Andreopoulos B."/>
            <person name="Baker S."/>
            <person name="Barry K."/>
            <person name="Bills G."/>
            <person name="Bluhm B."/>
            <person name="Cannon C."/>
            <person name="Castanera R."/>
            <person name="Culley D."/>
            <person name="Daum C."/>
            <person name="Ezra D."/>
            <person name="Gonzalez J."/>
            <person name="Henrissat B."/>
            <person name="Kuo A."/>
            <person name="Liang C."/>
            <person name="Lipzen A."/>
            <person name="Lutzoni F."/>
            <person name="Magnuson J."/>
            <person name="Mondo S."/>
            <person name="Nolan M."/>
            <person name="Ohm R."/>
            <person name="Pangilinan J."/>
            <person name="Park H.-J."/>
            <person name="Ramirez L."/>
            <person name="Alfaro M."/>
            <person name="Sun H."/>
            <person name="Tritt A."/>
            <person name="Yoshinaga Y."/>
            <person name="Zwiers L.-H."/>
            <person name="Turgeon B."/>
            <person name="Goodwin S."/>
            <person name="Spatafora J."/>
            <person name="Crous P."/>
            <person name="Grigoriev I."/>
        </authorList>
    </citation>
    <scope>NUCLEOTIDE SEQUENCE</scope>
    <source>
        <strain evidence="2">CBS 113818</strain>
    </source>
</reference>